<dbReference type="SUPFAM" id="SSF56300">
    <property type="entry name" value="Metallo-dependent phosphatases"/>
    <property type="match status" value="1"/>
</dbReference>
<gene>
    <name evidence="3" type="ORF">GXN76_11955</name>
</gene>
<evidence type="ECO:0000256" key="1">
    <source>
        <dbReference type="ARBA" id="ARBA00022801"/>
    </source>
</evidence>
<dbReference type="InterPro" id="IPR050535">
    <property type="entry name" value="DNA_Repair-Maintenance_Comp"/>
</dbReference>
<dbReference type="InterPro" id="IPR029052">
    <property type="entry name" value="Metallo-depent_PP-like"/>
</dbReference>
<keyword evidence="1" id="KW-0378">Hydrolase</keyword>
<accession>A0A7D3XSI3</accession>
<dbReference type="KEGG" id="kpul:GXN76_11955"/>
<dbReference type="Gene3D" id="3.60.21.10">
    <property type="match status" value="1"/>
</dbReference>
<dbReference type="PANTHER" id="PTHR30337:SF7">
    <property type="entry name" value="PHOSPHOESTERASE"/>
    <property type="match status" value="1"/>
</dbReference>
<dbReference type="AlphaFoldDB" id="A0A7D3XSI3"/>
<dbReference type="PANTHER" id="PTHR30337">
    <property type="entry name" value="COMPONENT OF ATP-DEPENDENT DSDNA EXONUCLEASE"/>
    <property type="match status" value="1"/>
</dbReference>
<name>A0A7D3XSI3_9BACL</name>
<dbReference type="GO" id="GO:0004527">
    <property type="term" value="F:exonuclease activity"/>
    <property type="evidence" value="ECO:0007669"/>
    <property type="project" value="UniProtKB-KW"/>
</dbReference>
<proteinExistence type="predicted"/>
<dbReference type="Pfam" id="PF00149">
    <property type="entry name" value="Metallophos"/>
    <property type="match status" value="1"/>
</dbReference>
<keyword evidence="4" id="KW-1185">Reference proteome</keyword>
<reference evidence="3 4" key="1">
    <citation type="submission" date="2020-01" db="EMBL/GenBank/DDBJ databases">
        <authorList>
            <person name="Gulvik C.A."/>
            <person name="Batra D.G."/>
        </authorList>
    </citation>
    <scope>NUCLEOTIDE SEQUENCE [LARGE SCALE GENOMIC DNA]</scope>
    <source>
        <strain evidence="3 4">W9323</strain>
    </source>
</reference>
<organism evidence="3 4">
    <name type="scientific">Kroppenstedtia pulmonis</name>
    <dbReference type="NCBI Taxonomy" id="1380685"/>
    <lineage>
        <taxon>Bacteria</taxon>
        <taxon>Bacillati</taxon>
        <taxon>Bacillota</taxon>
        <taxon>Bacilli</taxon>
        <taxon>Bacillales</taxon>
        <taxon>Thermoactinomycetaceae</taxon>
        <taxon>Kroppenstedtia</taxon>
    </lineage>
</organism>
<dbReference type="EMBL" id="CP048104">
    <property type="protein sequence ID" value="QKG85108.1"/>
    <property type="molecule type" value="Genomic_DNA"/>
</dbReference>
<evidence type="ECO:0000259" key="2">
    <source>
        <dbReference type="Pfam" id="PF00149"/>
    </source>
</evidence>
<keyword evidence="3" id="KW-0540">Nuclease</keyword>
<dbReference type="InterPro" id="IPR004843">
    <property type="entry name" value="Calcineurin-like_PHP"/>
</dbReference>
<feature type="domain" description="Calcineurin-like phosphoesterase" evidence="2">
    <location>
        <begin position="5"/>
        <end position="194"/>
    </location>
</feature>
<keyword evidence="3" id="KW-0269">Exonuclease</keyword>
<protein>
    <submittedName>
        <fullName evidence="3">DNA repair exonuclease</fullName>
    </submittedName>
</protein>
<dbReference type="CDD" id="cd00840">
    <property type="entry name" value="MPP_Mre11_N"/>
    <property type="match status" value="1"/>
</dbReference>
<evidence type="ECO:0000313" key="4">
    <source>
        <dbReference type="Proteomes" id="UP000503088"/>
    </source>
</evidence>
<sequence>MNSFTFIHTADLHLDLPVRGWRGDEKRLMIRREEYRHTFKRMIDLAKEREVDFFLIAGDFLEHETVSRSTVEWVIRLLGEISNTRVWIAPGNHDPYRNDSFYRTLRWPENVHIFSEKWEEHKFAELGVRIYGKGFSDYEETKSSLPQIHGTDDRRIMVVHGTYGEEQSSYFPLSREGLMSVEMDYIALGHIHKPMTERLANRRKTLIRYPGSPEGLNWKETGERTVSLVTCDEQGFHLEEVPIESRRYEVDQVDVTGLEHMDQILDHVREAATDDKSKNAYRRVQLVGRRRPDLAFNLDWMTHQLEEQGFGYLEWLDETKPDFDLEQLRSSDGVIGAFIRRMDQRIKTAEESQQEVLTRALYKGLDTLLMPGGNRR</sequence>
<dbReference type="Proteomes" id="UP000503088">
    <property type="component" value="Chromosome"/>
</dbReference>
<evidence type="ECO:0000313" key="3">
    <source>
        <dbReference type="EMBL" id="QKG85108.1"/>
    </source>
</evidence>
<dbReference type="RefSeq" id="WP_173223447.1">
    <property type="nucleotide sequence ID" value="NZ_CP048104.1"/>
</dbReference>
<dbReference type="InterPro" id="IPR041796">
    <property type="entry name" value="Mre11_N"/>
</dbReference>